<dbReference type="EMBL" id="MU825881">
    <property type="protein sequence ID" value="KAJ7385286.1"/>
    <property type="molecule type" value="Genomic_DNA"/>
</dbReference>
<evidence type="ECO:0000313" key="2">
    <source>
        <dbReference type="EMBL" id="KAJ7385286.1"/>
    </source>
</evidence>
<dbReference type="Proteomes" id="UP001163046">
    <property type="component" value="Unassembled WGS sequence"/>
</dbReference>
<evidence type="ECO:0000256" key="1">
    <source>
        <dbReference type="SAM" id="MobiDB-lite"/>
    </source>
</evidence>
<name>A0A9X0D3K8_9CNID</name>
<organism evidence="2 3">
    <name type="scientific">Desmophyllum pertusum</name>
    <dbReference type="NCBI Taxonomy" id="174260"/>
    <lineage>
        <taxon>Eukaryota</taxon>
        <taxon>Metazoa</taxon>
        <taxon>Cnidaria</taxon>
        <taxon>Anthozoa</taxon>
        <taxon>Hexacorallia</taxon>
        <taxon>Scleractinia</taxon>
        <taxon>Caryophylliina</taxon>
        <taxon>Caryophylliidae</taxon>
        <taxon>Desmophyllum</taxon>
    </lineage>
</organism>
<dbReference type="InterPro" id="IPR013761">
    <property type="entry name" value="SAM/pointed_sf"/>
</dbReference>
<gene>
    <name evidence="2" type="ORF">OS493_016360</name>
</gene>
<proteinExistence type="predicted"/>
<feature type="region of interest" description="Disordered" evidence="1">
    <location>
        <begin position="243"/>
        <end position="265"/>
    </location>
</feature>
<sequence length="655" mass="73558">MAEGDASCSSLEKVCEFLRSRDVHDDVITRFQAEKMDISAIIHAPDSLLEDMGLCKVGDMLSLKGFCTREVEKDNSKEEEQKKEQKRCLLEAFFNRKKVKKSKLQSTSRIPVAEKGALSVKSRKIQLGWKHFSEKQEKFILVPLAKGGGSRTVDMPLSSNRVDLMRASRELFFPNEESMFGNAEEMELDIANFKDEPIHVTINSGNGVLPFNLRNYIEMYKSKTVRIYLRSKLKRTTESDDITLDDLPSMLDPSPESSLIGSSEDRRAILEDQNRKYEESLRIDEVKKQRREDALKEKLKEEEQKEQTRKARLARVPPEPGIDDDVVTVRVRHKTVGLQTRKFLNPCLVSSVYDWAGSFTPDPKDFTLCDPDGVVLQPNSVLADRNTLTMVPSKDGTPSLSLSDDEIQFKGFGKAHDRSTDTVPDLFVHEPDGDLDEPLQGVTDADPTREEDSLSLPGTDSNPDDLQMQNCFSSNFDVPLLSDHLPEQLLQGDMDALSSSALNVDHSPIAERASNVEVGLWFRQNAENIAHGGASMTDGQGQKQILTERRAKLRDELYDACEVRKIQVSREGILDSVLQLYETSPEIGSSMLTFTLEGEQGLDMDGVKREVFTYFWKGPLRSFSRDSALLSQELVPMSKIATTKRLEGSSVTATS</sequence>
<dbReference type="OrthoDB" id="5983166at2759"/>
<feature type="region of interest" description="Disordered" evidence="1">
    <location>
        <begin position="413"/>
        <end position="467"/>
    </location>
</feature>
<evidence type="ECO:0000313" key="3">
    <source>
        <dbReference type="Proteomes" id="UP001163046"/>
    </source>
</evidence>
<accession>A0A9X0D3K8</accession>
<feature type="compositionally biased region" description="Basic and acidic residues" evidence="1">
    <location>
        <begin position="294"/>
        <end position="309"/>
    </location>
</feature>
<protein>
    <submittedName>
        <fullName evidence="2">Uncharacterized protein</fullName>
    </submittedName>
</protein>
<dbReference type="AlphaFoldDB" id="A0A9X0D3K8"/>
<comment type="caution">
    <text evidence="2">The sequence shown here is derived from an EMBL/GenBank/DDBJ whole genome shotgun (WGS) entry which is preliminary data.</text>
</comment>
<keyword evidence="3" id="KW-1185">Reference proteome</keyword>
<dbReference type="Gene3D" id="1.10.150.50">
    <property type="entry name" value="Transcription Factor, Ets-1"/>
    <property type="match status" value="1"/>
</dbReference>
<reference evidence="2" key="1">
    <citation type="submission" date="2023-01" db="EMBL/GenBank/DDBJ databases">
        <title>Genome assembly of the deep-sea coral Lophelia pertusa.</title>
        <authorList>
            <person name="Herrera S."/>
            <person name="Cordes E."/>
        </authorList>
    </citation>
    <scope>NUCLEOTIDE SEQUENCE</scope>
    <source>
        <strain evidence="2">USNM1676648</strain>
        <tissue evidence="2">Polyp</tissue>
    </source>
</reference>
<feature type="region of interest" description="Disordered" evidence="1">
    <location>
        <begin position="294"/>
        <end position="319"/>
    </location>
</feature>